<gene>
    <name evidence="9" type="ORF">GT360_03870</name>
</gene>
<dbReference type="PANTHER" id="PTHR32089:SF120">
    <property type="entry name" value="METHYL-ACCEPTING CHEMOTAXIS PROTEIN TLPQ"/>
    <property type="match status" value="1"/>
</dbReference>
<dbReference type="GO" id="GO:0006935">
    <property type="term" value="P:chemotaxis"/>
    <property type="evidence" value="ECO:0007669"/>
    <property type="project" value="InterPro"/>
</dbReference>
<evidence type="ECO:0000256" key="5">
    <source>
        <dbReference type="SAM" id="Coils"/>
    </source>
</evidence>
<evidence type="ECO:0000313" key="9">
    <source>
        <dbReference type="EMBL" id="QIA62700.1"/>
    </source>
</evidence>
<evidence type="ECO:0000256" key="4">
    <source>
        <dbReference type="PROSITE-ProRule" id="PRU00284"/>
    </source>
</evidence>
<reference evidence="9 10" key="1">
    <citation type="submission" date="2020-01" db="EMBL/GenBank/DDBJ databases">
        <title>Whole genome and functional gene identification of agarase of Vibrio HN897.</title>
        <authorList>
            <person name="Liu Y."/>
            <person name="Zhao Z."/>
        </authorList>
    </citation>
    <scope>NUCLEOTIDE SEQUENCE [LARGE SCALE GENOMIC DNA]</scope>
    <source>
        <strain evidence="9 10">HN897</strain>
    </source>
</reference>
<dbReference type="GO" id="GO:0004888">
    <property type="term" value="F:transmembrane signaling receptor activity"/>
    <property type="evidence" value="ECO:0007669"/>
    <property type="project" value="InterPro"/>
</dbReference>
<name>A0A7Z2T1Q4_9VIBR</name>
<dbReference type="Pfam" id="PF00015">
    <property type="entry name" value="MCPsignal"/>
    <property type="match status" value="1"/>
</dbReference>
<dbReference type="InterPro" id="IPR004090">
    <property type="entry name" value="Chemotax_Me-accpt_rcpt"/>
</dbReference>
<evidence type="ECO:0000256" key="6">
    <source>
        <dbReference type="SAM" id="Phobius"/>
    </source>
</evidence>
<dbReference type="InterPro" id="IPR003660">
    <property type="entry name" value="HAMP_dom"/>
</dbReference>
<feature type="coiled-coil region" evidence="5">
    <location>
        <begin position="477"/>
        <end position="504"/>
    </location>
</feature>
<dbReference type="GO" id="GO:0007165">
    <property type="term" value="P:signal transduction"/>
    <property type="evidence" value="ECO:0007669"/>
    <property type="project" value="UniProtKB-KW"/>
</dbReference>
<keyword evidence="10" id="KW-1185">Reference proteome</keyword>
<evidence type="ECO:0000259" key="7">
    <source>
        <dbReference type="PROSITE" id="PS50111"/>
    </source>
</evidence>
<feature type="domain" description="HAMP" evidence="8">
    <location>
        <begin position="349"/>
        <end position="401"/>
    </location>
</feature>
<dbReference type="PROSITE" id="PS50111">
    <property type="entry name" value="CHEMOTAXIS_TRANSDUC_2"/>
    <property type="match status" value="1"/>
</dbReference>
<dbReference type="AlphaFoldDB" id="A0A7Z2T1Q4"/>
<dbReference type="SMART" id="SM00304">
    <property type="entry name" value="HAMP"/>
    <property type="match status" value="1"/>
</dbReference>
<dbReference type="PANTHER" id="PTHR32089">
    <property type="entry name" value="METHYL-ACCEPTING CHEMOTAXIS PROTEIN MCPB"/>
    <property type="match status" value="1"/>
</dbReference>
<dbReference type="EMBL" id="CP047475">
    <property type="protein sequence ID" value="QIA62700.1"/>
    <property type="molecule type" value="Genomic_DNA"/>
</dbReference>
<proteinExistence type="inferred from homology"/>
<evidence type="ECO:0000259" key="8">
    <source>
        <dbReference type="PROSITE" id="PS50885"/>
    </source>
</evidence>
<accession>A0A7Z2T1Q4</accession>
<dbReference type="PRINTS" id="PR00260">
    <property type="entry name" value="CHEMTRNSDUCR"/>
</dbReference>
<evidence type="ECO:0000256" key="1">
    <source>
        <dbReference type="ARBA" id="ARBA00004370"/>
    </source>
</evidence>
<dbReference type="SUPFAM" id="SSF58104">
    <property type="entry name" value="Methyl-accepting chemotaxis protein (MCP) signaling domain"/>
    <property type="match status" value="1"/>
</dbReference>
<dbReference type="Proteomes" id="UP000464262">
    <property type="component" value="Chromosome 1"/>
</dbReference>
<keyword evidence="6" id="KW-0472">Membrane</keyword>
<keyword evidence="6" id="KW-1133">Transmembrane helix</keyword>
<keyword evidence="6" id="KW-0812">Transmembrane</keyword>
<dbReference type="SMART" id="SM00283">
    <property type="entry name" value="MA"/>
    <property type="match status" value="1"/>
</dbReference>
<sequence>MSNVKRNPSTRSVSLIQSLSVIFTLVIGFFVALSLLSANGLNQVKTQFDTLSERAMPLAMNNAALTQDVLEQLKLLNYGTQLSSSIELEATRERINMLSQRSDIRVQSLFDIAEQQGGVLTKNQRAELANKIADLQSLTQAILATQSQTIAMQNQIDKQVTGFHYGLSSIGPEMNRISLSLAGDNPMVSDAASRFIANASSMESTFLTLMMQTELERAQSEYREMRNRIAGISLAFDDFASWHPEIKEFASMTTSYDMVLKGFEGDGVLRMILDRLELMEKQGDDLIKAAVVADETTILLANISETAEQLIDAGQEVVNSTIERNIIMLISATFGLVVIVISLFFGLRRWINRSLKSITSQLSKLTQHDLRGQALVDGPTEIRDIASKLNQVVDSTHTSIETVTRNCETLYQTAEISHGAAEETRNSLSAQSSALESMVTTVTELEASIREIATMTTESFTNSQQAEEFATVGLAAMEDSRGRLHQLEETLSRNERSMSQLDEKVGQISEMVDLISGIADNTNLLALNAAIEAARAGDMGRGFAVVADEVRKLASDTTAQTSNIRQMMAELTAAAQSSRQSVSESREEMTFALESSERVKSSFEDIEASISQIRLRVEHVSAATEEQQRATADVSRSIVHVNDQSDNSNLQLASMVESAEQVAEIAGHQQAMLHKYKLN</sequence>
<evidence type="ECO:0000256" key="2">
    <source>
        <dbReference type="ARBA" id="ARBA00023224"/>
    </source>
</evidence>
<keyword evidence="5" id="KW-0175">Coiled coil</keyword>
<feature type="transmembrane region" description="Helical" evidence="6">
    <location>
        <begin position="326"/>
        <end position="347"/>
    </location>
</feature>
<evidence type="ECO:0000313" key="10">
    <source>
        <dbReference type="Proteomes" id="UP000464262"/>
    </source>
</evidence>
<dbReference type="GO" id="GO:0016020">
    <property type="term" value="C:membrane"/>
    <property type="evidence" value="ECO:0007669"/>
    <property type="project" value="UniProtKB-SubCell"/>
</dbReference>
<feature type="transmembrane region" description="Helical" evidence="6">
    <location>
        <begin position="12"/>
        <end position="36"/>
    </location>
</feature>
<protein>
    <submittedName>
        <fullName evidence="9">HAMP domain-containing protein</fullName>
    </submittedName>
</protein>
<dbReference type="PROSITE" id="PS50885">
    <property type="entry name" value="HAMP"/>
    <property type="match status" value="1"/>
</dbReference>
<evidence type="ECO:0000256" key="3">
    <source>
        <dbReference type="ARBA" id="ARBA00029447"/>
    </source>
</evidence>
<keyword evidence="2 4" id="KW-0807">Transducer</keyword>
<feature type="coiled-coil region" evidence="5">
    <location>
        <begin position="208"/>
        <end position="235"/>
    </location>
</feature>
<dbReference type="Pfam" id="PF00672">
    <property type="entry name" value="HAMP"/>
    <property type="match status" value="1"/>
</dbReference>
<feature type="domain" description="Methyl-accepting transducer" evidence="7">
    <location>
        <begin position="406"/>
        <end position="642"/>
    </location>
</feature>
<dbReference type="RefSeq" id="WP_164647595.1">
    <property type="nucleotide sequence ID" value="NZ_CP047475.1"/>
</dbReference>
<organism evidence="9 10">
    <name type="scientific">Vibrio astriarenae</name>
    <dbReference type="NCBI Taxonomy" id="1481923"/>
    <lineage>
        <taxon>Bacteria</taxon>
        <taxon>Pseudomonadati</taxon>
        <taxon>Pseudomonadota</taxon>
        <taxon>Gammaproteobacteria</taxon>
        <taxon>Vibrionales</taxon>
        <taxon>Vibrionaceae</taxon>
        <taxon>Vibrio</taxon>
    </lineage>
</organism>
<dbReference type="InterPro" id="IPR004089">
    <property type="entry name" value="MCPsignal_dom"/>
</dbReference>
<comment type="subcellular location">
    <subcellularLocation>
        <location evidence="1">Membrane</location>
    </subcellularLocation>
</comment>
<dbReference type="KEGG" id="vas:GT360_03870"/>
<dbReference type="Gene3D" id="1.10.287.950">
    <property type="entry name" value="Methyl-accepting chemotaxis protein"/>
    <property type="match status" value="1"/>
</dbReference>
<comment type="similarity">
    <text evidence="3">Belongs to the methyl-accepting chemotaxis (MCP) protein family.</text>
</comment>